<gene>
    <name evidence="1" type="ORF">CQ12_40285</name>
</gene>
<name>A0A0R3LL66_9BRAD</name>
<accession>A0A0R3LL66</accession>
<proteinExistence type="predicted"/>
<reference evidence="1 2" key="1">
    <citation type="submission" date="2014-03" db="EMBL/GenBank/DDBJ databases">
        <title>Bradyrhizobium valentinum sp. nov., isolated from effective nodules of Lupinus mariae-josephae, a lupine endemic of basic-lime soils in Eastern Spain.</title>
        <authorList>
            <person name="Duran D."/>
            <person name="Rey L."/>
            <person name="Navarro A."/>
            <person name="Busquets A."/>
            <person name="Imperial J."/>
            <person name="Ruiz-Argueso T."/>
        </authorList>
    </citation>
    <scope>NUCLEOTIDE SEQUENCE [LARGE SCALE GENOMIC DNA]</scope>
    <source>
        <strain evidence="1 2">PAC68</strain>
    </source>
</reference>
<evidence type="ECO:0000313" key="2">
    <source>
        <dbReference type="Proteomes" id="UP000050863"/>
    </source>
</evidence>
<comment type="caution">
    <text evidence="1">The sequence shown here is derived from an EMBL/GenBank/DDBJ whole genome shotgun (WGS) entry which is preliminary data.</text>
</comment>
<evidence type="ECO:0000313" key="1">
    <source>
        <dbReference type="EMBL" id="KRR08468.1"/>
    </source>
</evidence>
<organism evidence="1 2">
    <name type="scientific">Bradyrhizobium jicamae</name>
    <dbReference type="NCBI Taxonomy" id="280332"/>
    <lineage>
        <taxon>Bacteria</taxon>
        <taxon>Pseudomonadati</taxon>
        <taxon>Pseudomonadota</taxon>
        <taxon>Alphaproteobacteria</taxon>
        <taxon>Hyphomicrobiales</taxon>
        <taxon>Nitrobacteraceae</taxon>
        <taxon>Bradyrhizobium</taxon>
    </lineage>
</organism>
<dbReference type="AlphaFoldDB" id="A0A0R3LL66"/>
<keyword evidence="2" id="KW-1185">Reference proteome</keyword>
<dbReference type="Proteomes" id="UP000050863">
    <property type="component" value="Unassembled WGS sequence"/>
</dbReference>
<dbReference type="EMBL" id="LLXZ01000086">
    <property type="protein sequence ID" value="KRR08468.1"/>
    <property type="molecule type" value="Genomic_DNA"/>
</dbReference>
<protein>
    <submittedName>
        <fullName evidence="1">Uncharacterized protein</fullName>
    </submittedName>
</protein>
<sequence length="61" mass="6750">MKVRELVTILQALPNQDAIVVIGEGDDDERWLIVSGVVERRVRRINSDIAGPGQEPAIEIV</sequence>